<dbReference type="AlphaFoldDB" id="A0AAJ0MHC5"/>
<evidence type="ECO:0000313" key="2">
    <source>
        <dbReference type="Proteomes" id="UP001275084"/>
    </source>
</evidence>
<dbReference type="EMBL" id="JAUIQD010000002">
    <property type="protein sequence ID" value="KAK3358822.1"/>
    <property type="molecule type" value="Genomic_DNA"/>
</dbReference>
<dbReference type="Proteomes" id="UP001275084">
    <property type="component" value="Unassembled WGS sequence"/>
</dbReference>
<organism evidence="1 2">
    <name type="scientific">Lasiosphaeria hispida</name>
    <dbReference type="NCBI Taxonomy" id="260671"/>
    <lineage>
        <taxon>Eukaryota</taxon>
        <taxon>Fungi</taxon>
        <taxon>Dikarya</taxon>
        <taxon>Ascomycota</taxon>
        <taxon>Pezizomycotina</taxon>
        <taxon>Sordariomycetes</taxon>
        <taxon>Sordariomycetidae</taxon>
        <taxon>Sordariales</taxon>
        <taxon>Lasiosphaeriaceae</taxon>
        <taxon>Lasiosphaeria</taxon>
    </lineage>
</organism>
<name>A0AAJ0MHC5_9PEZI</name>
<reference evidence="1" key="1">
    <citation type="journal article" date="2023" name="Mol. Phylogenet. Evol.">
        <title>Genome-scale phylogeny and comparative genomics of the fungal order Sordariales.</title>
        <authorList>
            <person name="Hensen N."/>
            <person name="Bonometti L."/>
            <person name="Westerberg I."/>
            <person name="Brannstrom I.O."/>
            <person name="Guillou S."/>
            <person name="Cros-Aarteil S."/>
            <person name="Calhoun S."/>
            <person name="Haridas S."/>
            <person name="Kuo A."/>
            <person name="Mondo S."/>
            <person name="Pangilinan J."/>
            <person name="Riley R."/>
            <person name="LaButti K."/>
            <person name="Andreopoulos B."/>
            <person name="Lipzen A."/>
            <person name="Chen C."/>
            <person name="Yan M."/>
            <person name="Daum C."/>
            <person name="Ng V."/>
            <person name="Clum A."/>
            <person name="Steindorff A."/>
            <person name="Ohm R.A."/>
            <person name="Martin F."/>
            <person name="Silar P."/>
            <person name="Natvig D.O."/>
            <person name="Lalanne C."/>
            <person name="Gautier V."/>
            <person name="Ament-Velasquez S.L."/>
            <person name="Kruys A."/>
            <person name="Hutchinson M.I."/>
            <person name="Powell A.J."/>
            <person name="Barry K."/>
            <person name="Miller A.N."/>
            <person name="Grigoriev I.V."/>
            <person name="Debuchy R."/>
            <person name="Gladieux P."/>
            <person name="Hiltunen Thoren M."/>
            <person name="Johannesson H."/>
        </authorList>
    </citation>
    <scope>NUCLEOTIDE SEQUENCE</scope>
    <source>
        <strain evidence="1">CBS 955.72</strain>
    </source>
</reference>
<accession>A0AAJ0MHC5</accession>
<evidence type="ECO:0000313" key="1">
    <source>
        <dbReference type="EMBL" id="KAK3358822.1"/>
    </source>
</evidence>
<sequence>MANSTAATATNERSKPLGLGAVNQALENEKLTGVYQSDKVDMEYVVMSILKDYLLSEGDGAGGDCPQIRCIHSEVYKPKFHDRNEHMGWGAYLIVFYRTVFRAAELIDCDDPS</sequence>
<protein>
    <submittedName>
        <fullName evidence="1">Uncharacterized protein</fullName>
    </submittedName>
</protein>
<comment type="caution">
    <text evidence="1">The sequence shown here is derived from an EMBL/GenBank/DDBJ whole genome shotgun (WGS) entry which is preliminary data.</text>
</comment>
<gene>
    <name evidence="1" type="ORF">B0T25DRAFT_577056</name>
</gene>
<proteinExistence type="predicted"/>
<keyword evidence="2" id="KW-1185">Reference proteome</keyword>
<reference evidence="1" key="2">
    <citation type="submission" date="2023-06" db="EMBL/GenBank/DDBJ databases">
        <authorList>
            <consortium name="Lawrence Berkeley National Laboratory"/>
            <person name="Haridas S."/>
            <person name="Hensen N."/>
            <person name="Bonometti L."/>
            <person name="Westerberg I."/>
            <person name="Brannstrom I.O."/>
            <person name="Guillou S."/>
            <person name="Cros-Aarteil S."/>
            <person name="Calhoun S."/>
            <person name="Kuo A."/>
            <person name="Mondo S."/>
            <person name="Pangilinan J."/>
            <person name="Riley R."/>
            <person name="Labutti K."/>
            <person name="Andreopoulos B."/>
            <person name="Lipzen A."/>
            <person name="Chen C."/>
            <person name="Yanf M."/>
            <person name="Daum C."/>
            <person name="Ng V."/>
            <person name="Clum A."/>
            <person name="Steindorff A."/>
            <person name="Ohm R."/>
            <person name="Martin F."/>
            <person name="Silar P."/>
            <person name="Natvig D."/>
            <person name="Lalanne C."/>
            <person name="Gautier V."/>
            <person name="Ament-Velasquez S.L."/>
            <person name="Kruys A."/>
            <person name="Hutchinson M.I."/>
            <person name="Powell A.J."/>
            <person name="Barry K."/>
            <person name="Miller A.N."/>
            <person name="Grigoriev I.V."/>
            <person name="Debuchy R."/>
            <person name="Gladieux P."/>
            <person name="Thoren M.H."/>
            <person name="Johannesson H."/>
        </authorList>
    </citation>
    <scope>NUCLEOTIDE SEQUENCE</scope>
    <source>
        <strain evidence="1">CBS 955.72</strain>
    </source>
</reference>